<keyword evidence="3" id="KW-1185">Reference proteome</keyword>
<evidence type="ECO:0000313" key="2">
    <source>
        <dbReference type="EMBL" id="WCL71686.1"/>
    </source>
</evidence>
<protein>
    <recommendedName>
        <fullName evidence="4">Lipoprotein</fullName>
    </recommendedName>
</protein>
<dbReference type="RefSeq" id="WP_272607451.1">
    <property type="nucleotide sequence ID" value="NZ_CP116766.1"/>
</dbReference>
<accession>A0ABY7RJH0</accession>
<evidence type="ECO:0008006" key="4">
    <source>
        <dbReference type="Google" id="ProtNLM"/>
    </source>
</evidence>
<sequence>MNKHLFLAVLTALILAACSNARTGGFFGASNNGAAGGITQSFRW</sequence>
<feature type="signal peptide" evidence="1">
    <location>
        <begin position="1"/>
        <end position="21"/>
    </location>
</feature>
<dbReference type="EMBL" id="CP116766">
    <property type="protein sequence ID" value="WCL71686.1"/>
    <property type="molecule type" value="Genomic_DNA"/>
</dbReference>
<name>A0ABY7RJH0_9NEIS</name>
<organism evidence="2 3">
    <name type="scientific">Neisseria lisongii</name>
    <dbReference type="NCBI Taxonomy" id="2912188"/>
    <lineage>
        <taxon>Bacteria</taxon>
        <taxon>Pseudomonadati</taxon>
        <taxon>Pseudomonadota</taxon>
        <taxon>Betaproteobacteria</taxon>
        <taxon>Neisseriales</taxon>
        <taxon>Neisseriaceae</taxon>
        <taxon>Neisseria</taxon>
    </lineage>
</organism>
<reference evidence="2 3" key="1">
    <citation type="submission" date="2023-01" db="EMBL/GenBank/DDBJ databases">
        <authorList>
            <person name="Yang C."/>
        </authorList>
    </citation>
    <scope>NUCLEOTIDE SEQUENCE [LARGE SCALE GENOMIC DNA]</scope>
    <source>
        <strain evidence="2 3">ZJ106</strain>
    </source>
</reference>
<gene>
    <name evidence="2" type="ORF">PJU73_00725</name>
</gene>
<dbReference type="Proteomes" id="UP001221268">
    <property type="component" value="Chromosome"/>
</dbReference>
<evidence type="ECO:0000313" key="3">
    <source>
        <dbReference type="Proteomes" id="UP001221268"/>
    </source>
</evidence>
<dbReference type="PROSITE" id="PS51257">
    <property type="entry name" value="PROKAR_LIPOPROTEIN"/>
    <property type="match status" value="1"/>
</dbReference>
<feature type="chain" id="PRO_5046919766" description="Lipoprotein" evidence="1">
    <location>
        <begin position="22"/>
        <end position="44"/>
    </location>
</feature>
<keyword evidence="1" id="KW-0732">Signal</keyword>
<proteinExistence type="predicted"/>
<evidence type="ECO:0000256" key="1">
    <source>
        <dbReference type="SAM" id="SignalP"/>
    </source>
</evidence>